<evidence type="ECO:0000256" key="1">
    <source>
        <dbReference type="SAM" id="MobiDB-lite"/>
    </source>
</evidence>
<dbReference type="AlphaFoldDB" id="A0A2H0W6Z8"/>
<reference evidence="3" key="1">
    <citation type="submission" date="2017-09" db="EMBL/GenBank/DDBJ databases">
        <title>Depth-based differentiation of microbial function through sediment-hosted aquifers and enrichment of novel symbionts in the deep terrestrial subsurface.</title>
        <authorList>
            <person name="Probst A.J."/>
            <person name="Ladd B."/>
            <person name="Jarett J.K."/>
            <person name="Geller-Mcgrath D.E."/>
            <person name="Sieber C.M.K."/>
            <person name="Emerson J.B."/>
            <person name="Anantharaman K."/>
            <person name="Thomas B.C."/>
            <person name="Malmstrom R."/>
            <person name="Stieglmeier M."/>
            <person name="Klingl A."/>
            <person name="Woyke T."/>
            <person name="Ryan C.M."/>
            <person name="Banfield J.F."/>
        </authorList>
    </citation>
    <scope>NUCLEOTIDE SEQUENCE [LARGE SCALE GENOMIC DNA]</scope>
</reference>
<evidence type="ECO:0000313" key="2">
    <source>
        <dbReference type="EMBL" id="PIS07873.1"/>
    </source>
</evidence>
<name>A0A2H0W6Z8_9BACT</name>
<accession>A0A2H0W6Z8</accession>
<evidence type="ECO:0000313" key="3">
    <source>
        <dbReference type="Proteomes" id="UP000231382"/>
    </source>
</evidence>
<gene>
    <name evidence="2" type="ORF">COT78_01415</name>
</gene>
<protein>
    <submittedName>
        <fullName evidence="2">Uncharacterized protein</fullName>
    </submittedName>
</protein>
<organism evidence="2 3">
    <name type="scientific">Candidatus Berkelbacteria bacterium CG10_big_fil_rev_8_21_14_0_10_43_13</name>
    <dbReference type="NCBI Taxonomy" id="1974514"/>
    <lineage>
        <taxon>Bacteria</taxon>
        <taxon>Candidatus Berkelbacteria</taxon>
    </lineage>
</organism>
<feature type="compositionally biased region" description="Basic and acidic residues" evidence="1">
    <location>
        <begin position="1"/>
        <end position="11"/>
    </location>
</feature>
<dbReference type="EMBL" id="PEZW01000009">
    <property type="protein sequence ID" value="PIS07873.1"/>
    <property type="molecule type" value="Genomic_DNA"/>
</dbReference>
<feature type="region of interest" description="Disordered" evidence="1">
    <location>
        <begin position="1"/>
        <end position="24"/>
    </location>
</feature>
<dbReference type="Proteomes" id="UP000231382">
    <property type="component" value="Unassembled WGS sequence"/>
</dbReference>
<proteinExistence type="predicted"/>
<sequence length="77" mass="8999">MVAKNKDDQKGNHMHGIPTPTAREKQIERLQQAARNLADPSGEIRQCLEDLKRRLEEKETKIFFRLLEEEGWPDENA</sequence>
<comment type="caution">
    <text evidence="2">The sequence shown here is derived from an EMBL/GenBank/DDBJ whole genome shotgun (WGS) entry which is preliminary data.</text>
</comment>